<dbReference type="EMBL" id="JAOQJE010000051">
    <property type="protein sequence ID" value="MCU6790494.1"/>
    <property type="molecule type" value="Genomic_DNA"/>
</dbReference>
<reference evidence="2 3" key="1">
    <citation type="journal article" date="2021" name="ISME Commun">
        <title>Automated analysis of genomic sequences facilitates high-throughput and comprehensive description of bacteria.</title>
        <authorList>
            <person name="Hitch T.C.A."/>
        </authorList>
    </citation>
    <scope>NUCLEOTIDE SEQUENCE [LARGE SCALE GENOMIC DNA]</scope>
    <source>
        <strain evidence="2 3">Sanger_34</strain>
    </source>
</reference>
<dbReference type="Proteomes" id="UP001652397">
    <property type="component" value="Unassembled WGS sequence"/>
</dbReference>
<proteinExistence type="predicted"/>
<gene>
    <name evidence="2" type="ORF">OCV66_15595</name>
</gene>
<evidence type="ECO:0000313" key="2">
    <source>
        <dbReference type="EMBL" id="MCU6790494.1"/>
    </source>
</evidence>
<sequence length="112" mass="12971">IIPYYRLTEDVCRFLAAHFNSLMAYRFCEEEFRKFRQIAVLGVRKPRAENPRMARLLELASLSPDKLPTLDQIPLGSYPLPDAEKAVPLFQGARFNVRELADQMRRMGSMLP</sequence>
<feature type="domain" description="DUF6094" evidence="1">
    <location>
        <begin position="1"/>
        <end position="82"/>
    </location>
</feature>
<evidence type="ECO:0000259" key="1">
    <source>
        <dbReference type="Pfam" id="PF19587"/>
    </source>
</evidence>
<dbReference type="Pfam" id="PF19587">
    <property type="entry name" value="DUF6094"/>
    <property type="match status" value="1"/>
</dbReference>
<feature type="non-terminal residue" evidence="2">
    <location>
        <position position="112"/>
    </location>
</feature>
<keyword evidence="3" id="KW-1185">Reference proteome</keyword>
<accession>A0ABT2UA00</accession>
<dbReference type="RefSeq" id="WP_262564919.1">
    <property type="nucleotide sequence ID" value="NZ_JAOQJE010000051.1"/>
</dbReference>
<evidence type="ECO:0000313" key="3">
    <source>
        <dbReference type="Proteomes" id="UP001652397"/>
    </source>
</evidence>
<comment type="caution">
    <text evidence="2">The sequence shown here is derived from an EMBL/GenBank/DDBJ whole genome shotgun (WGS) entry which is preliminary data.</text>
</comment>
<protein>
    <submittedName>
        <fullName evidence="2">DUF6094 domain-containing protein</fullName>
    </submittedName>
</protein>
<feature type="non-terminal residue" evidence="2">
    <location>
        <position position="1"/>
    </location>
</feature>
<name>A0ABT2UA00_9FIRM</name>
<organism evidence="2 3">
    <name type="scientific">Agathobaculum ammoniilyticum</name>
    <dbReference type="NCBI Taxonomy" id="2981778"/>
    <lineage>
        <taxon>Bacteria</taxon>
        <taxon>Bacillati</taxon>
        <taxon>Bacillota</taxon>
        <taxon>Clostridia</taxon>
        <taxon>Eubacteriales</taxon>
        <taxon>Butyricicoccaceae</taxon>
        <taxon>Agathobaculum</taxon>
    </lineage>
</organism>
<dbReference type="InterPro" id="IPR046076">
    <property type="entry name" value="DUF6094"/>
</dbReference>